<gene>
    <name evidence="3" type="ORF">PR048_024670</name>
</gene>
<feature type="transmembrane region" description="Helical" evidence="2">
    <location>
        <begin position="377"/>
        <end position="395"/>
    </location>
</feature>
<reference evidence="3 4" key="1">
    <citation type="submission" date="2023-02" db="EMBL/GenBank/DDBJ databases">
        <title>LHISI_Scaffold_Assembly.</title>
        <authorList>
            <person name="Stuart O.P."/>
            <person name="Cleave R."/>
            <person name="Magrath M.J.L."/>
            <person name="Mikheyev A.S."/>
        </authorList>
    </citation>
    <scope>NUCLEOTIDE SEQUENCE [LARGE SCALE GENOMIC DNA]</scope>
    <source>
        <strain evidence="3">Daus_M_001</strain>
        <tissue evidence="3">Leg muscle</tissue>
    </source>
</reference>
<proteinExistence type="predicted"/>
<feature type="transmembrane region" description="Helical" evidence="2">
    <location>
        <begin position="350"/>
        <end position="371"/>
    </location>
</feature>
<evidence type="ECO:0000256" key="2">
    <source>
        <dbReference type="SAM" id="Phobius"/>
    </source>
</evidence>
<keyword evidence="2" id="KW-1133">Transmembrane helix</keyword>
<keyword evidence="4" id="KW-1185">Reference proteome</keyword>
<protein>
    <submittedName>
        <fullName evidence="3">Uncharacterized protein</fullName>
    </submittedName>
</protein>
<evidence type="ECO:0000256" key="1">
    <source>
        <dbReference type="SAM" id="MobiDB-lite"/>
    </source>
</evidence>
<name>A0ABQ9GPA3_9NEOP</name>
<evidence type="ECO:0000313" key="4">
    <source>
        <dbReference type="Proteomes" id="UP001159363"/>
    </source>
</evidence>
<feature type="transmembrane region" description="Helical" evidence="2">
    <location>
        <begin position="437"/>
        <end position="457"/>
    </location>
</feature>
<feature type="region of interest" description="Disordered" evidence="1">
    <location>
        <begin position="198"/>
        <end position="230"/>
    </location>
</feature>
<evidence type="ECO:0000313" key="3">
    <source>
        <dbReference type="EMBL" id="KAJ8873834.1"/>
    </source>
</evidence>
<dbReference type="EMBL" id="JARBHB010000010">
    <property type="protein sequence ID" value="KAJ8873834.1"/>
    <property type="molecule type" value="Genomic_DNA"/>
</dbReference>
<comment type="caution">
    <text evidence="3">The sequence shown here is derived from an EMBL/GenBank/DDBJ whole genome shotgun (WGS) entry which is preliminary data.</text>
</comment>
<feature type="compositionally biased region" description="Polar residues" evidence="1">
    <location>
        <begin position="217"/>
        <end position="229"/>
    </location>
</feature>
<feature type="compositionally biased region" description="Basic and acidic residues" evidence="1">
    <location>
        <begin position="198"/>
        <end position="215"/>
    </location>
</feature>
<accession>A0ABQ9GPA3</accession>
<dbReference type="Proteomes" id="UP001159363">
    <property type="component" value="Chromosome 9"/>
</dbReference>
<keyword evidence="2" id="KW-0812">Transmembrane</keyword>
<sequence length="861" mass="93416">MGKLPQAGGQRLIPCFILLKDVPRHETVRPDTKDAHLLCRRQAGNCTDEIILQSRAVVVFVVCVNRLLLCSGSVLPPGKYSVLIGQQTEWTVLTLGSYRSRGPRWLSGKTVCLLPSRTGSNPRPGNSDLRERESCRTIPLDGWFSRGSSISPALAFRRCCILTSFLPHRLLRPRCCESLNSTPIAVSLPMRMIEVSMEQRRNEKRGKREIPEKTRRPTASSGTIPTCENTECPGRGLSPDRLVGKIVILTPTQAAAGQPLCYLNRSGASIVNKFCRVGVPGLQPVRPLIILWVIESTDVLAQMSQEKNDYGKSGTMYFKWDKTGSGAACRPTCYDVTQPPYWIQSRTSAALVNLAGVFQYAFLLILCVAALANLAGVFQYAFLLILCVAALVNLAGMFQYAFLLILCVAALVNLAGVFQYAFLLILCVAALVNLAGVFQYAFLLILCVAAVVTPPVSKASRKRARRKMLGTVPLCGSATVTQSITNVRRGNMCTARRSEFASRHSRWNTCGLRGRAGSAGRASPPTKANWVQIPAESIPIFARGNSAGRCDWVSGFSRGSPVSPPLHSGAAPYSSHFTLIDSQDVVVKSGSNISSLLHSTELLRRRGIIVVVIASLRVCLENAMPAGVTRLWEEPPWQRSAAQRSAAQRLTAACPRSRPLCFCMQSACSARHSTYLLSSLVTANCEPLQLLAPRWSGWRTSAVEASLHVRNNHVLRNFALLPHDYAETSARAECASAPLTTHRRTLLRPARAPSLLNAGGDKDDTSTLIKCSTAATRRALNGRAVFSSCCIYGPSTVTSNFSEALLRFYFQDISPTHAVDHTDAAGTEADGTVGDTNGVVVGSPLIEVVGTVDVMLEDVDG</sequence>
<feature type="transmembrane region" description="Helical" evidence="2">
    <location>
        <begin position="402"/>
        <end position="431"/>
    </location>
</feature>
<keyword evidence="2" id="KW-0472">Membrane</keyword>
<organism evidence="3 4">
    <name type="scientific">Dryococelus australis</name>
    <dbReference type="NCBI Taxonomy" id="614101"/>
    <lineage>
        <taxon>Eukaryota</taxon>
        <taxon>Metazoa</taxon>
        <taxon>Ecdysozoa</taxon>
        <taxon>Arthropoda</taxon>
        <taxon>Hexapoda</taxon>
        <taxon>Insecta</taxon>
        <taxon>Pterygota</taxon>
        <taxon>Neoptera</taxon>
        <taxon>Polyneoptera</taxon>
        <taxon>Phasmatodea</taxon>
        <taxon>Verophasmatodea</taxon>
        <taxon>Anareolatae</taxon>
        <taxon>Phasmatidae</taxon>
        <taxon>Eurycanthinae</taxon>
        <taxon>Dryococelus</taxon>
    </lineage>
</organism>